<evidence type="ECO:0000313" key="5">
    <source>
        <dbReference type="Proteomes" id="UP001596956"/>
    </source>
</evidence>
<dbReference type="InterPro" id="IPR046672">
    <property type="entry name" value="DUF6542"/>
</dbReference>
<feature type="region of interest" description="Disordered" evidence="1">
    <location>
        <begin position="1"/>
        <end position="44"/>
    </location>
</feature>
<feature type="compositionally biased region" description="Basic residues" evidence="1">
    <location>
        <begin position="146"/>
        <end position="160"/>
    </location>
</feature>
<keyword evidence="2" id="KW-1133">Transmembrane helix</keyword>
<keyword evidence="2" id="KW-0812">Transmembrane</keyword>
<feature type="compositionally biased region" description="Low complexity" evidence="1">
    <location>
        <begin position="167"/>
        <end position="186"/>
    </location>
</feature>
<evidence type="ECO:0000313" key="4">
    <source>
        <dbReference type="EMBL" id="MFD0802666.1"/>
    </source>
</evidence>
<feature type="domain" description="DUF6542" evidence="3">
    <location>
        <begin position="47"/>
        <end position="119"/>
    </location>
</feature>
<sequence>MATRKPQRVGAAPLSVQRPPRRATPRTKTPRAKTEEPAGAAPAGGVRLTGRGGILLVSAVSLISALLSHLVGAPLVSGVAFTAACVVAALLVRSTDLLSLTVSPPLAYFAAALIAEMALTLGQDGFSRAVAAVPGYGAGPGDRRLPRAARQRPRLQRRGQRPPPPLLAAGQGAPGAVAGGAAPSIL</sequence>
<keyword evidence="2" id="KW-0472">Membrane</keyword>
<gene>
    <name evidence="4" type="ORF">ACFQZU_15255</name>
</gene>
<proteinExistence type="predicted"/>
<evidence type="ECO:0000259" key="3">
    <source>
        <dbReference type="Pfam" id="PF20177"/>
    </source>
</evidence>
<dbReference type="EMBL" id="JBHTHR010000551">
    <property type="protein sequence ID" value="MFD0802666.1"/>
    <property type="molecule type" value="Genomic_DNA"/>
</dbReference>
<dbReference type="Proteomes" id="UP001596956">
    <property type="component" value="Unassembled WGS sequence"/>
</dbReference>
<evidence type="ECO:0000256" key="1">
    <source>
        <dbReference type="SAM" id="MobiDB-lite"/>
    </source>
</evidence>
<feature type="transmembrane region" description="Helical" evidence="2">
    <location>
        <begin position="73"/>
        <end position="92"/>
    </location>
</feature>
<reference evidence="5" key="1">
    <citation type="journal article" date="2019" name="Int. J. Syst. Evol. Microbiol.">
        <title>The Global Catalogue of Microorganisms (GCM) 10K type strain sequencing project: providing services to taxonomists for standard genome sequencing and annotation.</title>
        <authorList>
            <consortium name="The Broad Institute Genomics Platform"/>
            <consortium name="The Broad Institute Genome Sequencing Center for Infectious Disease"/>
            <person name="Wu L."/>
            <person name="Ma J."/>
        </authorList>
    </citation>
    <scope>NUCLEOTIDE SEQUENCE [LARGE SCALE GENOMIC DNA]</scope>
    <source>
        <strain evidence="5">CCUG 63369</strain>
    </source>
</reference>
<feature type="transmembrane region" description="Helical" evidence="2">
    <location>
        <begin position="48"/>
        <end position="67"/>
    </location>
</feature>
<comment type="caution">
    <text evidence="4">The sequence shown here is derived from an EMBL/GenBank/DDBJ whole genome shotgun (WGS) entry which is preliminary data.</text>
</comment>
<accession>A0ABW3BI99</accession>
<feature type="compositionally biased region" description="Basic residues" evidence="1">
    <location>
        <begin position="19"/>
        <end position="31"/>
    </location>
</feature>
<organism evidence="4 5">
    <name type="scientific">Streptomonospora algeriensis</name>
    <dbReference type="NCBI Taxonomy" id="995084"/>
    <lineage>
        <taxon>Bacteria</taxon>
        <taxon>Bacillati</taxon>
        <taxon>Actinomycetota</taxon>
        <taxon>Actinomycetes</taxon>
        <taxon>Streptosporangiales</taxon>
        <taxon>Nocardiopsidaceae</taxon>
        <taxon>Streptomonospora</taxon>
    </lineage>
</organism>
<name>A0ABW3BI99_9ACTN</name>
<protein>
    <submittedName>
        <fullName evidence="4">DUF6542 domain-containing protein</fullName>
    </submittedName>
</protein>
<dbReference type="Pfam" id="PF20177">
    <property type="entry name" value="DUF6542"/>
    <property type="match status" value="1"/>
</dbReference>
<keyword evidence="5" id="KW-1185">Reference proteome</keyword>
<evidence type="ECO:0000256" key="2">
    <source>
        <dbReference type="SAM" id="Phobius"/>
    </source>
</evidence>
<feature type="region of interest" description="Disordered" evidence="1">
    <location>
        <begin position="141"/>
        <end position="186"/>
    </location>
</feature>